<keyword evidence="1" id="KW-0802">TPR repeat</keyword>
<reference evidence="3 4" key="1">
    <citation type="journal article" date="2018" name="Mol. Ecol.">
        <title>The obligate alkalophilic soda-lake fungus Sodiomyces alkalinus has shifted to a protein diet.</title>
        <authorList>
            <person name="Grum-Grzhimaylo A.A."/>
            <person name="Falkoski D.L."/>
            <person name="van den Heuvel J."/>
            <person name="Valero-Jimenez C.A."/>
            <person name="Min B."/>
            <person name="Choi I.G."/>
            <person name="Lipzen A."/>
            <person name="Daum C.G."/>
            <person name="Aanen D.K."/>
            <person name="Tsang A."/>
            <person name="Henrissat B."/>
            <person name="Bilanenko E.N."/>
            <person name="de Vries R.P."/>
            <person name="van Kan J.A.L."/>
            <person name="Grigoriev I.V."/>
            <person name="Debets A.J.M."/>
        </authorList>
    </citation>
    <scope>NUCLEOTIDE SEQUENCE [LARGE SCALE GENOMIC DNA]</scope>
    <source>
        <strain evidence="3 4">F11</strain>
    </source>
</reference>
<feature type="region of interest" description="Disordered" evidence="2">
    <location>
        <begin position="16"/>
        <end position="35"/>
    </location>
</feature>
<dbReference type="InterPro" id="IPR019734">
    <property type="entry name" value="TPR_rpt"/>
</dbReference>
<sequence>MADDAAGLAKDMAAVKIENEELSSSNEADERKRRQEDELDALLEEIHRRNKGSIFISLFGPTRHSARATARSWWADDDSDLCMSVDEEARAKGFVTASHPSFGLYRRRRFYTKPRAPLPMPSDEDTILLDVEAEAKYDHVYGGTVSVEGFGMEWWDWEENFGPARQQIFQFSRGIMPPVKSVKMLRRTDELARANVEEDGEERVDDGDLMEFFGDEAFAFRGGRTYNSTYLSKLSDCIRSLYSILNREDVFVDFSTRTVFSLEQVAAEEQWRGMNVWDLFFQMIAGQELARLLEKLDLGSADGMTPRVLASVLIADTWFRGSKVEHVDWVVDFASFKKEPGSARDEDDAEKLRHEAEQLALQGWHDEAVETYTKAIMKHPHNPTTWLQRGLSFEKLGDMTSAREDAYAATRLDPRNANAWAQLGAAEMGFGNWERAKDAYGRAADLAGPNFVSMTGSHASTTMQRGVDMAQAHLESEAQELRNATDPLEKKRRERLALERAWDPTLKSMQIRSKVHERQVEGLMHFAERLQWPYLEELRGYATKAYAEFLSGGQMLGFVHDWLYGLTLPGRWMALKLMGTMILCTPSTKEAGPSFYFDSGVVVEGREGREGESCSYWRSRTALGRILAPLPGVVSLCGWVGRCPAVEMVSSTTSTASTTPPAKAESQGQKKLLHVRIKAEKTVPITMDLESDEAMAYSYEYATRLTSLSILPGEDRAAYLAAMHDPTQWVVPRPKAHVQTATPTRVKLQGIRLTRLPWTAERQRTVANGTFPKDEAEVETQYEASISFRVGGPGPEHERTISHTIRMNPLLISLPSCKRPEGAEGHAVHEREREQYEVVAWPVDRLGEYDGEAEKDGKVLVIDARGAEAEVMARAWCAEKGRHAVVWRDACGADSRDGDGTEASCCYTCAVRAAGRGALYVCVVIWTF</sequence>
<dbReference type="Proteomes" id="UP000272025">
    <property type="component" value="Unassembled WGS sequence"/>
</dbReference>
<evidence type="ECO:0000313" key="3">
    <source>
        <dbReference type="EMBL" id="ROT38200.1"/>
    </source>
</evidence>
<dbReference type="PANTHER" id="PTHR42345">
    <property type="entry name" value="TPR_REGION DOMAIN-CONTAINING PROTEIN"/>
    <property type="match status" value="1"/>
</dbReference>
<dbReference type="OrthoDB" id="443402at2759"/>
<dbReference type="PROSITE" id="PS50005">
    <property type="entry name" value="TPR"/>
    <property type="match status" value="2"/>
</dbReference>
<protein>
    <submittedName>
        <fullName evidence="3">Uncharacterized protein</fullName>
    </submittedName>
</protein>
<evidence type="ECO:0000313" key="4">
    <source>
        <dbReference type="Proteomes" id="UP000272025"/>
    </source>
</evidence>
<dbReference type="SMART" id="SM00028">
    <property type="entry name" value="TPR"/>
    <property type="match status" value="3"/>
</dbReference>
<dbReference type="RefSeq" id="XP_028466006.1">
    <property type="nucleotide sequence ID" value="XM_028612106.1"/>
</dbReference>
<name>A0A3N2PUP5_SODAK</name>
<dbReference type="GeneID" id="39580584"/>
<organism evidence="3 4">
    <name type="scientific">Sodiomyces alkalinus (strain CBS 110278 / VKM F-3762 / F11)</name>
    <name type="common">Alkaliphilic filamentous fungus</name>
    <dbReference type="NCBI Taxonomy" id="1314773"/>
    <lineage>
        <taxon>Eukaryota</taxon>
        <taxon>Fungi</taxon>
        <taxon>Dikarya</taxon>
        <taxon>Ascomycota</taxon>
        <taxon>Pezizomycotina</taxon>
        <taxon>Sordariomycetes</taxon>
        <taxon>Hypocreomycetidae</taxon>
        <taxon>Glomerellales</taxon>
        <taxon>Plectosphaerellaceae</taxon>
        <taxon>Sodiomyces</taxon>
    </lineage>
</organism>
<dbReference type="STRING" id="1314773.A0A3N2PUP5"/>
<gene>
    <name evidence="3" type="ORF">SODALDRAFT_333972</name>
</gene>
<proteinExistence type="predicted"/>
<dbReference type="InterPro" id="IPR011990">
    <property type="entry name" value="TPR-like_helical_dom_sf"/>
</dbReference>
<dbReference type="Pfam" id="PF13181">
    <property type="entry name" value="TPR_8"/>
    <property type="match status" value="1"/>
</dbReference>
<evidence type="ECO:0000256" key="2">
    <source>
        <dbReference type="SAM" id="MobiDB-lite"/>
    </source>
</evidence>
<feature type="repeat" description="TPR" evidence="1">
    <location>
        <begin position="417"/>
        <end position="450"/>
    </location>
</feature>
<feature type="repeat" description="TPR" evidence="1">
    <location>
        <begin position="383"/>
        <end position="416"/>
    </location>
</feature>
<accession>A0A3N2PUP5</accession>
<keyword evidence="4" id="KW-1185">Reference proteome</keyword>
<dbReference type="Gene3D" id="1.25.40.10">
    <property type="entry name" value="Tetratricopeptide repeat domain"/>
    <property type="match status" value="1"/>
</dbReference>
<dbReference type="AlphaFoldDB" id="A0A3N2PUP5"/>
<dbReference type="EMBL" id="ML119056">
    <property type="protein sequence ID" value="ROT38200.1"/>
    <property type="molecule type" value="Genomic_DNA"/>
</dbReference>
<dbReference type="SUPFAM" id="SSF48452">
    <property type="entry name" value="TPR-like"/>
    <property type="match status" value="1"/>
</dbReference>
<dbReference type="PANTHER" id="PTHR42345:SF2">
    <property type="entry name" value="HELICASE-LIKE PROTEIN"/>
    <property type="match status" value="1"/>
</dbReference>
<evidence type="ECO:0000256" key="1">
    <source>
        <dbReference type="PROSITE-ProRule" id="PRU00339"/>
    </source>
</evidence>